<name>A0ABX0RER9_9GAMM</name>
<keyword evidence="4" id="KW-0472">Membrane</keyword>
<keyword evidence="3 6" id="KW-0560">Oxidoreductase</keyword>
<dbReference type="Pfam" id="PF01011">
    <property type="entry name" value="PQQ"/>
    <property type="match status" value="1"/>
</dbReference>
<evidence type="ECO:0000256" key="3">
    <source>
        <dbReference type="ARBA" id="ARBA00023002"/>
    </source>
</evidence>
<dbReference type="RefSeq" id="WP_167017437.1">
    <property type="nucleotide sequence ID" value="NZ_VWXF01000010.1"/>
</dbReference>
<proteinExistence type="inferred from homology"/>
<dbReference type="PANTHER" id="PTHR32303">
    <property type="entry name" value="QUINOPROTEIN ALCOHOL DEHYDROGENASE (CYTOCHROME C)"/>
    <property type="match status" value="1"/>
</dbReference>
<dbReference type="InterPro" id="IPR017511">
    <property type="entry name" value="PQQ_mDH"/>
</dbReference>
<feature type="transmembrane region" description="Helical" evidence="4">
    <location>
        <begin position="37"/>
        <end position="54"/>
    </location>
</feature>
<dbReference type="SUPFAM" id="SSF50998">
    <property type="entry name" value="Quinoprotein alcohol dehydrogenase-like"/>
    <property type="match status" value="1"/>
</dbReference>
<protein>
    <submittedName>
        <fullName evidence="6">Membrane-bound PQQ-dependent dehydrogenase, glucose/quinate/shikimate family</fullName>
        <ecNumber evidence="6">1.1.-.-</ecNumber>
    </submittedName>
</protein>
<evidence type="ECO:0000313" key="7">
    <source>
        <dbReference type="Proteomes" id="UP001515683"/>
    </source>
</evidence>
<feature type="transmembrane region" description="Helical" evidence="4">
    <location>
        <begin position="12"/>
        <end position="31"/>
    </location>
</feature>
<dbReference type="PANTHER" id="PTHR32303:SF4">
    <property type="entry name" value="QUINOPROTEIN GLUCOSE DEHYDROGENASE"/>
    <property type="match status" value="1"/>
</dbReference>
<feature type="transmembrane region" description="Helical" evidence="4">
    <location>
        <begin position="119"/>
        <end position="140"/>
    </location>
</feature>
<evidence type="ECO:0000256" key="4">
    <source>
        <dbReference type="SAM" id="Phobius"/>
    </source>
</evidence>
<evidence type="ECO:0000256" key="2">
    <source>
        <dbReference type="ARBA" id="ARBA00008156"/>
    </source>
</evidence>
<dbReference type="SMART" id="SM00564">
    <property type="entry name" value="PQQ"/>
    <property type="match status" value="5"/>
</dbReference>
<dbReference type="GO" id="GO:0016491">
    <property type="term" value="F:oxidoreductase activity"/>
    <property type="evidence" value="ECO:0007669"/>
    <property type="project" value="UniProtKB-KW"/>
</dbReference>
<feature type="transmembrane region" description="Helical" evidence="4">
    <location>
        <begin position="59"/>
        <end position="77"/>
    </location>
</feature>
<comment type="similarity">
    <text evidence="2">Belongs to the bacterial PQQ dehydrogenase family.</text>
</comment>
<comment type="caution">
    <text evidence="6">The sequence shown here is derived from an EMBL/GenBank/DDBJ whole genome shotgun (WGS) entry which is preliminary data.</text>
</comment>
<keyword evidence="4" id="KW-1133">Transmembrane helix</keyword>
<keyword evidence="4" id="KW-0812">Transmembrane</keyword>
<gene>
    <name evidence="6" type="ORF">F3J40_19905</name>
</gene>
<dbReference type="InterPro" id="IPR018391">
    <property type="entry name" value="PQQ_b-propeller_rpt"/>
</dbReference>
<comment type="cofactor">
    <cofactor evidence="1">
        <name>pyrroloquinoline quinone</name>
        <dbReference type="ChEBI" id="CHEBI:58442"/>
    </cofactor>
</comment>
<reference evidence="6 7" key="1">
    <citation type="journal article" date="2019" name="bioRxiv">
        <title>Bacteria contribute to plant secondary compound degradation in a generalist herbivore system.</title>
        <authorList>
            <person name="Francoeur C.B."/>
            <person name="Khadempour L."/>
            <person name="Moreira-Soto R.D."/>
            <person name="Gotting K."/>
            <person name="Book A.J."/>
            <person name="Pinto-Tomas A.A."/>
            <person name="Keefover-Ring K."/>
            <person name="Currie C.R."/>
        </authorList>
    </citation>
    <scope>NUCLEOTIDE SEQUENCE [LARGE SCALE GENOMIC DNA]</scope>
    <source>
        <strain evidence="6">Acro-835</strain>
    </source>
</reference>
<dbReference type="Proteomes" id="UP001515683">
    <property type="component" value="Unassembled WGS sequence"/>
</dbReference>
<keyword evidence="7" id="KW-1185">Reference proteome</keyword>
<dbReference type="EMBL" id="VWXF01000010">
    <property type="protein sequence ID" value="NIF23850.1"/>
    <property type="molecule type" value="Genomic_DNA"/>
</dbReference>
<feature type="transmembrane region" description="Helical" evidence="4">
    <location>
        <begin position="83"/>
        <end position="107"/>
    </location>
</feature>
<evidence type="ECO:0000259" key="5">
    <source>
        <dbReference type="Pfam" id="PF01011"/>
    </source>
</evidence>
<dbReference type="InterPro" id="IPR002372">
    <property type="entry name" value="PQQ_rpt_dom"/>
</dbReference>
<dbReference type="NCBIfam" id="TIGR03074">
    <property type="entry name" value="PQQ_membr_DH"/>
    <property type="match status" value="1"/>
</dbReference>
<dbReference type="Gene3D" id="2.140.10.10">
    <property type="entry name" value="Quinoprotein alcohol dehydrogenase-like superfamily"/>
    <property type="match status" value="1"/>
</dbReference>
<dbReference type="EC" id="1.1.-.-" evidence="6"/>
<accession>A0ABX0RER9</accession>
<organism evidence="6 7">
    <name type="scientific">Candidatus Pantoea multigeneris</name>
    <dbReference type="NCBI Taxonomy" id="2608357"/>
    <lineage>
        <taxon>Bacteria</taxon>
        <taxon>Pseudomonadati</taxon>
        <taxon>Pseudomonadota</taxon>
        <taxon>Gammaproteobacteria</taxon>
        <taxon>Enterobacterales</taxon>
        <taxon>Erwiniaceae</taxon>
        <taxon>Pantoea</taxon>
    </lineage>
</organism>
<sequence>MNKGISIFTKLVGIFLTLLGLALAAGGIYLISLGGSWFYLPAGLAMAGCGAGFIRTKAWTLYLSFVLLIASVIWALSEVGTDFWQLVPRTVAFLVIFMLAALCSPVLTNNAGRAALPKIASVVVSLVAVVSLVTVFANMFRVHPEVEPDATAAPAKVIDQTAKDNSGDDWTAWGRNTLGQRFAQFKQINTNNVKDLKVAWTYRTGDLAIDGAEYQTTPLKVGDTMYMCTPFNKIIAIDPETGKEKWRYDPHVKIGGANATWKRCRGIGYADLTTLPASADGQDLPSATTACRKRIVGTTIDARLFTVDAETGKLCEDFGDHGFVDLLKGLGPRAPGDFYPTSAPLVAEGIVMVGGHLNDNLEVGEPSGVVRGFDVRTGKLVWAWDPARGAKDSSPLPEGQVYAEESPNFWGTASYDPKLGLAYFPTGNQTPDFWNGNRHGYSEEYNDSIVAVEMKTGKERWHFRTANADQFDYDVSSQPILYDLPGKEGQTTPVVIQLTKRGEVFVLDRRTGKPVVPVEYRKVATDAMPGMKVADTQPFSAISVGTAPLKESDMWGASIFDQLYCRIQFKQMRWEGPFTPLSDKQRTLIHPGYYGGFNWGGGALDMSTGTLIVNDIRMAQWGQFIKREDAERRGLKASTEGEYSEQLGTPWGVERSMFMSPLGVPCFKPPFGSMTAIDLTTGKTRWQVPVGSIQDAPIHGVAPGMYIPLGMPTMGGPLVTKGGLTFFHGSLDYYVRAFDNNTGHELWRGRLPVGGQGAPMTYMGKDGKQYVVVVAGGATRTGTNNNRGDYVIAYALP</sequence>
<evidence type="ECO:0000256" key="1">
    <source>
        <dbReference type="ARBA" id="ARBA00001931"/>
    </source>
</evidence>
<dbReference type="CDD" id="cd10280">
    <property type="entry name" value="PQQ_mGDH"/>
    <property type="match status" value="1"/>
</dbReference>
<dbReference type="InterPro" id="IPR011047">
    <property type="entry name" value="Quinoprotein_ADH-like_sf"/>
</dbReference>
<feature type="domain" description="Pyrrolo-quinoline quinone repeat" evidence="5">
    <location>
        <begin position="170"/>
        <end position="771"/>
    </location>
</feature>
<evidence type="ECO:0000313" key="6">
    <source>
        <dbReference type="EMBL" id="NIF23850.1"/>
    </source>
</evidence>